<dbReference type="Proteomes" id="UP001498421">
    <property type="component" value="Unassembled WGS sequence"/>
</dbReference>
<dbReference type="EMBL" id="JAZAVK010000171">
    <property type="protein sequence ID" value="KAK7418207.1"/>
    <property type="molecule type" value="Genomic_DNA"/>
</dbReference>
<name>A0ABR1HB99_9HYPO</name>
<keyword evidence="2" id="KW-1185">Reference proteome</keyword>
<reference evidence="1 2" key="1">
    <citation type="journal article" date="2025" name="Microbiol. Resour. Announc.">
        <title>Draft genome sequences for Neonectria magnoliae and Neonectria punicea, canker pathogens of Liriodendron tulipifera and Acer saccharum in West Virginia.</title>
        <authorList>
            <person name="Petronek H.M."/>
            <person name="Kasson M.T."/>
            <person name="Metheny A.M."/>
            <person name="Stauder C.M."/>
            <person name="Lovett B."/>
            <person name="Lynch S.C."/>
            <person name="Garnas J.R."/>
            <person name="Kasson L.R."/>
            <person name="Stajich J.E."/>
        </authorList>
    </citation>
    <scope>NUCLEOTIDE SEQUENCE [LARGE SCALE GENOMIC DNA]</scope>
    <source>
        <strain evidence="1 2">NRRL 64651</strain>
    </source>
</reference>
<sequence length="82" mass="8865">MLRGAPWIVVQIEDATIRCTGAVSVNNTTILHNLDRDSFCAEYKEVMVEAGGPALRSTILIHLENDPAAAKVFKIVSSVPSL</sequence>
<proteinExistence type="predicted"/>
<accession>A0ABR1HB99</accession>
<gene>
    <name evidence="1" type="ORF">QQZ08_011360</name>
</gene>
<evidence type="ECO:0000313" key="2">
    <source>
        <dbReference type="Proteomes" id="UP001498421"/>
    </source>
</evidence>
<comment type="caution">
    <text evidence="1">The sequence shown here is derived from an EMBL/GenBank/DDBJ whole genome shotgun (WGS) entry which is preliminary data.</text>
</comment>
<organism evidence="1 2">
    <name type="scientific">Neonectria magnoliae</name>
    <dbReference type="NCBI Taxonomy" id="2732573"/>
    <lineage>
        <taxon>Eukaryota</taxon>
        <taxon>Fungi</taxon>
        <taxon>Dikarya</taxon>
        <taxon>Ascomycota</taxon>
        <taxon>Pezizomycotina</taxon>
        <taxon>Sordariomycetes</taxon>
        <taxon>Hypocreomycetidae</taxon>
        <taxon>Hypocreales</taxon>
        <taxon>Nectriaceae</taxon>
        <taxon>Neonectria</taxon>
    </lineage>
</organism>
<evidence type="ECO:0000313" key="1">
    <source>
        <dbReference type="EMBL" id="KAK7418207.1"/>
    </source>
</evidence>
<protein>
    <submittedName>
        <fullName evidence="1">Uncharacterized protein</fullName>
    </submittedName>
</protein>